<dbReference type="AlphaFoldDB" id="A0A9N8DHP3"/>
<reference evidence="1" key="1">
    <citation type="submission" date="2020-06" db="EMBL/GenBank/DDBJ databases">
        <authorList>
            <consortium name="Plant Systems Biology data submission"/>
        </authorList>
    </citation>
    <scope>NUCLEOTIDE SEQUENCE</scope>
    <source>
        <strain evidence="1">D6</strain>
    </source>
</reference>
<comment type="caution">
    <text evidence="1">The sequence shown here is derived from an EMBL/GenBank/DDBJ whole genome shotgun (WGS) entry which is preliminary data.</text>
</comment>
<name>A0A9N8DHP3_9STRA</name>
<protein>
    <submittedName>
        <fullName evidence="1">Uncharacterized protein</fullName>
    </submittedName>
</protein>
<proteinExistence type="predicted"/>
<organism evidence="1 2">
    <name type="scientific">Seminavis robusta</name>
    <dbReference type="NCBI Taxonomy" id="568900"/>
    <lineage>
        <taxon>Eukaryota</taxon>
        <taxon>Sar</taxon>
        <taxon>Stramenopiles</taxon>
        <taxon>Ochrophyta</taxon>
        <taxon>Bacillariophyta</taxon>
        <taxon>Bacillariophyceae</taxon>
        <taxon>Bacillariophycidae</taxon>
        <taxon>Naviculales</taxon>
        <taxon>Naviculaceae</taxon>
        <taxon>Seminavis</taxon>
    </lineage>
</organism>
<gene>
    <name evidence="1" type="ORF">SEMRO_93_G048480.1</name>
</gene>
<accession>A0A9N8DHP3</accession>
<evidence type="ECO:0000313" key="1">
    <source>
        <dbReference type="EMBL" id="CAB9500836.1"/>
    </source>
</evidence>
<keyword evidence="2" id="KW-1185">Reference proteome</keyword>
<sequence>MAEFWTAVEVPNPTNGAAAPLPICSKPEGPRQAHAMASIRWEMYIGSKHHSKGRIVLQERHDKKKCIPRYRFLLEARRISMDGLRMSDAVYFESLRLPVMCKWKSEASVEATVMSKNRLGKVVLLEFPPNVFGIKKIEINTTLAGGHIMGEAVKLAEKDRKAILFGGA</sequence>
<dbReference type="Proteomes" id="UP001153069">
    <property type="component" value="Unassembled WGS sequence"/>
</dbReference>
<evidence type="ECO:0000313" key="2">
    <source>
        <dbReference type="Proteomes" id="UP001153069"/>
    </source>
</evidence>
<dbReference type="EMBL" id="CAICTM010000092">
    <property type="protein sequence ID" value="CAB9500836.1"/>
    <property type="molecule type" value="Genomic_DNA"/>
</dbReference>